<gene>
    <name evidence="2" type="ORF">SEVIR_2G022400v2</name>
</gene>
<dbReference type="EMBL" id="CM016553">
    <property type="protein sequence ID" value="TKW30237.1"/>
    <property type="molecule type" value="Genomic_DNA"/>
</dbReference>
<reference evidence="2" key="1">
    <citation type="submission" date="2019-03" db="EMBL/GenBank/DDBJ databases">
        <title>WGS assembly of Setaria viridis.</title>
        <authorList>
            <person name="Huang P."/>
            <person name="Jenkins J."/>
            <person name="Grimwood J."/>
            <person name="Barry K."/>
            <person name="Healey A."/>
            <person name="Mamidi S."/>
            <person name="Sreedasyam A."/>
            <person name="Shu S."/>
            <person name="Feldman M."/>
            <person name="Wu J."/>
            <person name="Yu Y."/>
            <person name="Chen C."/>
            <person name="Johnson J."/>
            <person name="Rokhsar D."/>
            <person name="Baxter I."/>
            <person name="Schmutz J."/>
            <person name="Brutnell T."/>
            <person name="Kellogg E."/>
        </authorList>
    </citation>
    <scope>NUCLEOTIDE SEQUENCE [LARGE SCALE GENOMIC DNA]</scope>
</reference>
<dbReference type="AlphaFoldDB" id="A0A4U6VYW6"/>
<protein>
    <submittedName>
        <fullName evidence="2">Uncharacterized protein</fullName>
    </submittedName>
</protein>
<feature type="transmembrane region" description="Helical" evidence="1">
    <location>
        <begin position="53"/>
        <end position="77"/>
    </location>
</feature>
<dbReference type="Gramene" id="TKW30237">
    <property type="protein sequence ID" value="TKW30237"/>
    <property type="gene ID" value="SEVIR_2G022400v2"/>
</dbReference>
<proteinExistence type="predicted"/>
<evidence type="ECO:0000256" key="1">
    <source>
        <dbReference type="SAM" id="Phobius"/>
    </source>
</evidence>
<dbReference type="Proteomes" id="UP000298652">
    <property type="component" value="Chromosome 2"/>
</dbReference>
<evidence type="ECO:0000313" key="3">
    <source>
        <dbReference type="Proteomes" id="UP000298652"/>
    </source>
</evidence>
<sequence>MELVLLGRWTETDGHWPKRKVQRPEIDEVVAEIKSSFQEAREAIEHARRMEKLAWRCFIGSGVAGVGLGLYAFAYVARKAAEAARR</sequence>
<accession>A0A4U6VYW6</accession>
<keyword evidence="3" id="KW-1185">Reference proteome</keyword>
<keyword evidence="1" id="KW-0812">Transmembrane</keyword>
<keyword evidence="1" id="KW-1133">Transmembrane helix</keyword>
<evidence type="ECO:0000313" key="2">
    <source>
        <dbReference type="EMBL" id="TKW30237.1"/>
    </source>
</evidence>
<name>A0A4U6VYW6_SETVI</name>
<organism evidence="2 3">
    <name type="scientific">Setaria viridis</name>
    <name type="common">Green bristlegrass</name>
    <name type="synonym">Setaria italica subsp. viridis</name>
    <dbReference type="NCBI Taxonomy" id="4556"/>
    <lineage>
        <taxon>Eukaryota</taxon>
        <taxon>Viridiplantae</taxon>
        <taxon>Streptophyta</taxon>
        <taxon>Embryophyta</taxon>
        <taxon>Tracheophyta</taxon>
        <taxon>Spermatophyta</taxon>
        <taxon>Magnoliopsida</taxon>
        <taxon>Liliopsida</taxon>
        <taxon>Poales</taxon>
        <taxon>Poaceae</taxon>
        <taxon>PACMAD clade</taxon>
        <taxon>Panicoideae</taxon>
        <taxon>Panicodae</taxon>
        <taxon>Paniceae</taxon>
        <taxon>Cenchrinae</taxon>
        <taxon>Setaria</taxon>
    </lineage>
</organism>
<keyword evidence="1" id="KW-0472">Membrane</keyword>